<evidence type="ECO:0000256" key="1">
    <source>
        <dbReference type="SAM" id="MobiDB-lite"/>
    </source>
</evidence>
<name>A0AAW3ZL39_9GAMM</name>
<evidence type="ECO:0000256" key="2">
    <source>
        <dbReference type="SAM" id="Phobius"/>
    </source>
</evidence>
<comment type="caution">
    <text evidence="3">The sequence shown here is derived from an EMBL/GenBank/DDBJ whole genome shotgun (WGS) entry which is preliminary data.</text>
</comment>
<dbReference type="Proteomes" id="UP000613768">
    <property type="component" value="Unassembled WGS sequence"/>
</dbReference>
<feature type="region of interest" description="Disordered" evidence="1">
    <location>
        <begin position="351"/>
        <end position="376"/>
    </location>
</feature>
<organism evidence="3 4">
    <name type="scientific">Pseudomarimonas arenosa</name>
    <dbReference type="NCBI Taxonomy" id="2774145"/>
    <lineage>
        <taxon>Bacteria</taxon>
        <taxon>Pseudomonadati</taxon>
        <taxon>Pseudomonadota</taxon>
        <taxon>Gammaproteobacteria</taxon>
        <taxon>Lysobacterales</taxon>
        <taxon>Lysobacteraceae</taxon>
        <taxon>Pseudomarimonas</taxon>
    </lineage>
</organism>
<gene>
    <name evidence="3" type="ORF">IFO71_11935</name>
</gene>
<dbReference type="SUPFAM" id="SSF53067">
    <property type="entry name" value="Actin-like ATPase domain"/>
    <property type="match status" value="1"/>
</dbReference>
<dbReference type="Gene3D" id="3.30.420.380">
    <property type="match status" value="1"/>
</dbReference>
<proteinExistence type="predicted"/>
<dbReference type="InterPro" id="IPR007813">
    <property type="entry name" value="PilN"/>
</dbReference>
<keyword evidence="4" id="KW-1185">Reference proteome</keyword>
<dbReference type="AlphaFoldDB" id="A0AAW3ZL39"/>
<dbReference type="RefSeq" id="WP_192029870.1">
    <property type="nucleotide sequence ID" value="NZ_JACYTR010000023.1"/>
</dbReference>
<keyword evidence="2" id="KW-0472">Membrane</keyword>
<dbReference type="PANTHER" id="PTHR40278:SF1">
    <property type="entry name" value="DNA UTILIZATION PROTEIN HOFN"/>
    <property type="match status" value="1"/>
</dbReference>
<dbReference type="InterPro" id="IPR043129">
    <property type="entry name" value="ATPase_NBD"/>
</dbReference>
<evidence type="ECO:0008006" key="5">
    <source>
        <dbReference type="Google" id="ProtNLM"/>
    </source>
</evidence>
<protein>
    <recommendedName>
        <fullName evidence="5">General secretion pathway protein GspL</fullName>
    </recommendedName>
</protein>
<sequence>MSSIPFADALTPFLVRLRTRYTQSPLPAFLNWWWGELRACLPQRLQALLTGQEAEIQLVAHADGVKVLRRGADGAVELATFSAEQLDDSGLDLSALLGESEQRLPRVALLAERQVLLRRLSLPVAAAANVRTMVGYEIDRQTPFRADQVEFDCKLGKLAPGAKMVEVELAVVPREQLQSMLRSIGAQSLTLDAIDVQRNEHRIGFNLLPEGKRRVRDPRPMLINILLVSTAVILLLLSMAQVVENRRQAVQAIEADVETQREYARSAGKLRSSLESAAEGANFLAEQRRQRPSVVELLRLLTDTLPDDTFVERMAFSNDVLSVTVQSGSAAKLVELLQKTPMLRNAALAGAIQPDPRSGKDRATLTAEYAPHGDQP</sequence>
<dbReference type="PANTHER" id="PTHR40278">
    <property type="entry name" value="DNA UTILIZATION PROTEIN HOFN"/>
    <property type="match status" value="1"/>
</dbReference>
<dbReference type="Pfam" id="PF05137">
    <property type="entry name" value="PilN"/>
    <property type="match status" value="1"/>
</dbReference>
<reference evidence="3 4" key="1">
    <citation type="submission" date="2020-09" db="EMBL/GenBank/DDBJ databases">
        <title>Pseudoxanthomonas sp. CAU 1598 isolated from sand of Yaerae Beach.</title>
        <authorList>
            <person name="Kim W."/>
        </authorList>
    </citation>
    <scope>NUCLEOTIDE SEQUENCE [LARGE SCALE GENOMIC DNA]</scope>
    <source>
        <strain evidence="3 4">CAU 1598</strain>
    </source>
</reference>
<dbReference type="InterPro" id="IPR052534">
    <property type="entry name" value="Extracell_DNA_Util/SecSys_Comp"/>
</dbReference>
<evidence type="ECO:0000313" key="3">
    <source>
        <dbReference type="EMBL" id="MBD8526448.1"/>
    </source>
</evidence>
<dbReference type="EMBL" id="JACYTR010000023">
    <property type="protein sequence ID" value="MBD8526448.1"/>
    <property type="molecule type" value="Genomic_DNA"/>
</dbReference>
<feature type="transmembrane region" description="Helical" evidence="2">
    <location>
        <begin position="222"/>
        <end position="243"/>
    </location>
</feature>
<keyword evidence="2" id="KW-1133">Transmembrane helix</keyword>
<keyword evidence="2" id="KW-0812">Transmembrane</keyword>
<accession>A0AAW3ZL39</accession>
<evidence type="ECO:0000313" key="4">
    <source>
        <dbReference type="Proteomes" id="UP000613768"/>
    </source>
</evidence>